<name>A0ACB0KEY8_TRIPR</name>
<keyword evidence="2" id="KW-1185">Reference proteome</keyword>
<proteinExistence type="predicted"/>
<comment type="caution">
    <text evidence="1">The sequence shown here is derived from an EMBL/GenBank/DDBJ whole genome shotgun (WGS) entry which is preliminary data.</text>
</comment>
<organism evidence="1 2">
    <name type="scientific">Trifolium pratense</name>
    <name type="common">Red clover</name>
    <dbReference type="NCBI Taxonomy" id="57577"/>
    <lineage>
        <taxon>Eukaryota</taxon>
        <taxon>Viridiplantae</taxon>
        <taxon>Streptophyta</taxon>
        <taxon>Embryophyta</taxon>
        <taxon>Tracheophyta</taxon>
        <taxon>Spermatophyta</taxon>
        <taxon>Magnoliopsida</taxon>
        <taxon>eudicotyledons</taxon>
        <taxon>Gunneridae</taxon>
        <taxon>Pentapetalae</taxon>
        <taxon>rosids</taxon>
        <taxon>fabids</taxon>
        <taxon>Fabales</taxon>
        <taxon>Fabaceae</taxon>
        <taxon>Papilionoideae</taxon>
        <taxon>50 kb inversion clade</taxon>
        <taxon>NPAAA clade</taxon>
        <taxon>Hologalegina</taxon>
        <taxon>IRL clade</taxon>
        <taxon>Trifolieae</taxon>
        <taxon>Trifolium</taxon>
    </lineage>
</organism>
<sequence length="62" mass="7346">MFIYALIIFFFTFLVESFAYKKTNIPCKYIGDCPPSGNRYAWLCKENFCIRLERGEYVDIEG</sequence>
<evidence type="ECO:0000313" key="1">
    <source>
        <dbReference type="EMBL" id="CAJ2654894.1"/>
    </source>
</evidence>
<evidence type="ECO:0000313" key="2">
    <source>
        <dbReference type="Proteomes" id="UP001177021"/>
    </source>
</evidence>
<dbReference type="EMBL" id="CASHSV030000206">
    <property type="protein sequence ID" value="CAJ2654894.1"/>
    <property type="molecule type" value="Genomic_DNA"/>
</dbReference>
<reference evidence="1" key="1">
    <citation type="submission" date="2023-10" db="EMBL/GenBank/DDBJ databases">
        <authorList>
            <person name="Rodriguez Cubillos JULIANA M."/>
            <person name="De Vega J."/>
        </authorList>
    </citation>
    <scope>NUCLEOTIDE SEQUENCE</scope>
</reference>
<accession>A0ACB0KEY8</accession>
<gene>
    <name evidence="1" type="ORF">MILVUS5_LOCUS21941</name>
</gene>
<protein>
    <submittedName>
        <fullName evidence="1">Uncharacterized protein</fullName>
    </submittedName>
</protein>
<dbReference type="Proteomes" id="UP001177021">
    <property type="component" value="Unassembled WGS sequence"/>
</dbReference>